<protein>
    <submittedName>
        <fullName evidence="2">Uncharacterized protein</fullName>
    </submittedName>
</protein>
<dbReference type="Proteomes" id="UP000663193">
    <property type="component" value="Chromosome 23"/>
</dbReference>
<feature type="compositionally biased region" description="Low complexity" evidence="1">
    <location>
        <begin position="1"/>
        <end position="11"/>
    </location>
</feature>
<dbReference type="EMBL" id="CP069045">
    <property type="protein sequence ID" value="QRD07599.1"/>
    <property type="molecule type" value="Genomic_DNA"/>
</dbReference>
<name>A0A7U2ID19_PHANO</name>
<evidence type="ECO:0000313" key="2">
    <source>
        <dbReference type="EMBL" id="QRD07599.1"/>
    </source>
</evidence>
<evidence type="ECO:0000256" key="1">
    <source>
        <dbReference type="SAM" id="MobiDB-lite"/>
    </source>
</evidence>
<gene>
    <name evidence="2" type="ORF">JI435_309730</name>
</gene>
<sequence length="219" mass="24857">MQKSSLVVNGNSNGGAGSALGNGRRSLAPSNKKLRRGCLRLPATQDRMRHCICLRSSTRQAKIQRRGYSRLSSRQASRIQRHSFSRLPTRQARMQRRGYSRLPTRQAGMRRCSCSRFSTRQARMRRCSRSRLSTRQARRIQRRSCSRLSTRQAGCSGVVVRSKGRPCTLQTQDDFSGLARASTWFVNRKYLYLPYPSPISGRAQRRSRAASPLHTPPSS</sequence>
<dbReference type="VEuPathDB" id="FungiDB:JI435_309730"/>
<dbReference type="AlphaFoldDB" id="A0A7U2ID19"/>
<proteinExistence type="predicted"/>
<feature type="region of interest" description="Disordered" evidence="1">
    <location>
        <begin position="1"/>
        <end position="33"/>
    </location>
</feature>
<accession>A0A7U2ID19</accession>
<keyword evidence="3" id="KW-1185">Reference proteome</keyword>
<evidence type="ECO:0000313" key="3">
    <source>
        <dbReference type="Proteomes" id="UP000663193"/>
    </source>
</evidence>
<reference evidence="3" key="1">
    <citation type="journal article" date="2021" name="BMC Genomics">
        <title>Chromosome-level genome assembly and manually-curated proteome of model necrotroph Parastagonospora nodorum Sn15 reveals a genome-wide trove of candidate effector homologs, and redundancy of virulence-related functions within an accessory chromosome.</title>
        <authorList>
            <person name="Bertazzoni S."/>
            <person name="Jones D.A.B."/>
            <person name="Phan H.T."/>
            <person name="Tan K.-C."/>
            <person name="Hane J.K."/>
        </authorList>
    </citation>
    <scope>NUCLEOTIDE SEQUENCE [LARGE SCALE GENOMIC DNA]</scope>
    <source>
        <strain evidence="3">SN15 / ATCC MYA-4574 / FGSC 10173)</strain>
    </source>
</reference>
<feature type="region of interest" description="Disordered" evidence="1">
    <location>
        <begin position="197"/>
        <end position="219"/>
    </location>
</feature>
<organism evidence="2 3">
    <name type="scientific">Phaeosphaeria nodorum (strain SN15 / ATCC MYA-4574 / FGSC 10173)</name>
    <name type="common">Glume blotch fungus</name>
    <name type="synonym">Parastagonospora nodorum</name>
    <dbReference type="NCBI Taxonomy" id="321614"/>
    <lineage>
        <taxon>Eukaryota</taxon>
        <taxon>Fungi</taxon>
        <taxon>Dikarya</taxon>
        <taxon>Ascomycota</taxon>
        <taxon>Pezizomycotina</taxon>
        <taxon>Dothideomycetes</taxon>
        <taxon>Pleosporomycetidae</taxon>
        <taxon>Pleosporales</taxon>
        <taxon>Pleosporineae</taxon>
        <taxon>Phaeosphaeriaceae</taxon>
        <taxon>Parastagonospora</taxon>
    </lineage>
</organism>